<evidence type="ECO:0000256" key="6">
    <source>
        <dbReference type="ARBA" id="ARBA00022989"/>
    </source>
</evidence>
<evidence type="ECO:0000259" key="14">
    <source>
        <dbReference type="PROSITE" id="PS51371"/>
    </source>
</evidence>
<evidence type="ECO:0000256" key="3">
    <source>
        <dbReference type="ARBA" id="ARBA00022448"/>
    </source>
</evidence>
<comment type="similarity">
    <text evidence="2 12">Belongs to the chloride channel (TC 2.A.49) family.</text>
</comment>
<evidence type="ECO:0000256" key="2">
    <source>
        <dbReference type="ARBA" id="ARBA00009476"/>
    </source>
</evidence>
<gene>
    <name evidence="15" type="ORF">C2E21_5758</name>
</gene>
<evidence type="ECO:0000256" key="8">
    <source>
        <dbReference type="ARBA" id="ARBA00023122"/>
    </source>
</evidence>
<comment type="caution">
    <text evidence="12">Lacks conserved residue(s) required for the propagation of feature annotation.</text>
</comment>
<dbReference type="GO" id="GO:0016020">
    <property type="term" value="C:membrane"/>
    <property type="evidence" value="ECO:0007669"/>
    <property type="project" value="UniProtKB-SubCell"/>
</dbReference>
<evidence type="ECO:0000256" key="12">
    <source>
        <dbReference type="RuleBase" id="RU361221"/>
    </source>
</evidence>
<dbReference type="InterPro" id="IPR046342">
    <property type="entry name" value="CBS_dom_sf"/>
</dbReference>
<feature type="domain" description="CBS" evidence="14">
    <location>
        <begin position="754"/>
        <end position="814"/>
    </location>
</feature>
<name>A0A2P6TMD3_CHLSO</name>
<evidence type="ECO:0000256" key="10">
    <source>
        <dbReference type="ARBA" id="ARBA00023214"/>
    </source>
</evidence>
<keyword evidence="16" id="KW-1185">Reference proteome</keyword>
<dbReference type="PANTHER" id="PTHR11689:SF161">
    <property type="entry name" value="CHLORIDE CHANNEL PROTEIN"/>
    <property type="match status" value="1"/>
</dbReference>
<dbReference type="Pfam" id="PF00571">
    <property type="entry name" value="CBS"/>
    <property type="match status" value="1"/>
</dbReference>
<comment type="caution">
    <text evidence="15">The sequence shown here is derived from an EMBL/GenBank/DDBJ whole genome shotgun (WGS) entry which is preliminary data.</text>
</comment>
<evidence type="ECO:0000313" key="15">
    <source>
        <dbReference type="EMBL" id="PRW45494.1"/>
    </source>
</evidence>
<keyword evidence="4 12" id="KW-0812">Transmembrane</keyword>
<dbReference type="SUPFAM" id="SSF81340">
    <property type="entry name" value="Clc chloride channel"/>
    <property type="match status" value="1"/>
</dbReference>
<evidence type="ECO:0000256" key="7">
    <source>
        <dbReference type="ARBA" id="ARBA00023065"/>
    </source>
</evidence>
<organism evidence="15 16">
    <name type="scientific">Chlorella sorokiniana</name>
    <name type="common">Freshwater green alga</name>
    <dbReference type="NCBI Taxonomy" id="3076"/>
    <lineage>
        <taxon>Eukaryota</taxon>
        <taxon>Viridiplantae</taxon>
        <taxon>Chlorophyta</taxon>
        <taxon>core chlorophytes</taxon>
        <taxon>Trebouxiophyceae</taxon>
        <taxon>Chlorellales</taxon>
        <taxon>Chlorellaceae</taxon>
        <taxon>Chlorella clade</taxon>
        <taxon>Chlorella</taxon>
    </lineage>
</organism>
<evidence type="ECO:0000256" key="11">
    <source>
        <dbReference type="PROSITE-ProRule" id="PRU00703"/>
    </source>
</evidence>
<dbReference type="PRINTS" id="PR00762">
    <property type="entry name" value="CLCHANNEL"/>
</dbReference>
<keyword evidence="10 12" id="KW-0868">Chloride</keyword>
<evidence type="ECO:0000313" key="16">
    <source>
        <dbReference type="Proteomes" id="UP000239899"/>
    </source>
</evidence>
<feature type="transmembrane region" description="Helical" evidence="12">
    <location>
        <begin position="311"/>
        <end position="333"/>
    </location>
</feature>
<feature type="transmembrane region" description="Helical" evidence="12">
    <location>
        <begin position="103"/>
        <end position="125"/>
    </location>
</feature>
<keyword evidence="8 11" id="KW-0129">CBS domain</keyword>
<comment type="subcellular location">
    <subcellularLocation>
        <location evidence="1 12">Membrane</location>
        <topology evidence="1 12">Multi-pass membrane protein</topology>
    </subcellularLocation>
</comment>
<keyword evidence="5" id="KW-0677">Repeat</keyword>
<dbReference type="Pfam" id="PF00654">
    <property type="entry name" value="Voltage_CLC"/>
    <property type="match status" value="1"/>
</dbReference>
<evidence type="ECO:0000256" key="1">
    <source>
        <dbReference type="ARBA" id="ARBA00004141"/>
    </source>
</evidence>
<dbReference type="AlphaFoldDB" id="A0A2P6TMD3"/>
<keyword evidence="3 12" id="KW-0813">Transport</keyword>
<dbReference type="SMART" id="SM00116">
    <property type="entry name" value="CBS"/>
    <property type="match status" value="1"/>
</dbReference>
<dbReference type="Gene3D" id="3.10.580.10">
    <property type="entry name" value="CBS-domain"/>
    <property type="match status" value="1"/>
</dbReference>
<reference evidence="15 16" key="1">
    <citation type="journal article" date="2018" name="Plant J.">
        <title>Genome sequences of Chlorella sorokiniana UTEX 1602 and Micractinium conductrix SAG 241.80: implications to maltose excretion by a green alga.</title>
        <authorList>
            <person name="Arriola M.B."/>
            <person name="Velmurugan N."/>
            <person name="Zhang Y."/>
            <person name="Plunkett M.H."/>
            <person name="Hondzo H."/>
            <person name="Barney B.M."/>
        </authorList>
    </citation>
    <scope>NUCLEOTIDE SEQUENCE [LARGE SCALE GENOMIC DNA]</scope>
    <source>
        <strain evidence="16">UTEX 1602</strain>
    </source>
</reference>
<keyword evidence="7 12" id="KW-0406">Ion transport</keyword>
<dbReference type="InterPro" id="IPR000644">
    <property type="entry name" value="CBS_dom"/>
</dbReference>
<accession>A0A2P6TMD3</accession>
<feature type="transmembrane region" description="Helical" evidence="12">
    <location>
        <begin position="443"/>
        <end position="460"/>
    </location>
</feature>
<dbReference type="InterPro" id="IPR014743">
    <property type="entry name" value="Cl-channel_core"/>
</dbReference>
<dbReference type="Gene3D" id="1.10.3080.10">
    <property type="entry name" value="Clc chloride channel"/>
    <property type="match status" value="1"/>
</dbReference>
<evidence type="ECO:0000256" key="5">
    <source>
        <dbReference type="ARBA" id="ARBA00022737"/>
    </source>
</evidence>
<dbReference type="InterPro" id="IPR001807">
    <property type="entry name" value="ClC"/>
</dbReference>
<feature type="transmembrane region" description="Helical" evidence="12">
    <location>
        <begin position="145"/>
        <end position="167"/>
    </location>
</feature>
<feature type="compositionally biased region" description="Low complexity" evidence="13">
    <location>
        <begin position="721"/>
        <end position="733"/>
    </location>
</feature>
<keyword evidence="9 12" id="KW-0472">Membrane</keyword>
<evidence type="ECO:0000256" key="4">
    <source>
        <dbReference type="ARBA" id="ARBA00022692"/>
    </source>
</evidence>
<dbReference type="PROSITE" id="PS51371">
    <property type="entry name" value="CBS"/>
    <property type="match status" value="1"/>
</dbReference>
<feature type="transmembrane region" description="Helical" evidence="12">
    <location>
        <begin position="46"/>
        <end position="69"/>
    </location>
</feature>
<dbReference type="InterPro" id="IPR051280">
    <property type="entry name" value="Cl-channel/antiporter"/>
</dbReference>
<dbReference type="EMBL" id="LHPG02000011">
    <property type="protein sequence ID" value="PRW45494.1"/>
    <property type="molecule type" value="Genomic_DNA"/>
</dbReference>
<dbReference type="SUPFAM" id="SSF54631">
    <property type="entry name" value="CBS-domain pair"/>
    <property type="match status" value="1"/>
</dbReference>
<dbReference type="OrthoDB" id="428525at2759"/>
<dbReference type="PANTHER" id="PTHR11689">
    <property type="entry name" value="CHLORIDE CHANNEL PROTEIN CLC FAMILY MEMBER"/>
    <property type="match status" value="1"/>
</dbReference>
<feature type="region of interest" description="Disordered" evidence="13">
    <location>
        <begin position="703"/>
        <end position="746"/>
    </location>
</feature>
<feature type="transmembrane region" description="Helical" evidence="12">
    <location>
        <begin position="272"/>
        <end position="291"/>
    </location>
</feature>
<evidence type="ECO:0000256" key="13">
    <source>
        <dbReference type="SAM" id="MobiDB-lite"/>
    </source>
</evidence>
<proteinExistence type="inferred from homology"/>
<dbReference type="Proteomes" id="UP000239899">
    <property type="component" value="Unassembled WGS sequence"/>
</dbReference>
<dbReference type="GO" id="GO:0005254">
    <property type="term" value="F:chloride channel activity"/>
    <property type="evidence" value="ECO:0007669"/>
    <property type="project" value="UniProtKB-UniRule"/>
</dbReference>
<keyword evidence="6 12" id="KW-1133">Transmembrane helix</keyword>
<evidence type="ECO:0000256" key="9">
    <source>
        <dbReference type="ARBA" id="ARBA00023136"/>
    </source>
</evidence>
<protein>
    <recommendedName>
        <fullName evidence="12">Chloride channel protein</fullName>
    </recommendedName>
</protein>
<sequence length="833" mass="87263">MTRAPLIGGAPSMNAIDYEPLPLAPRRSTSLSSADRQRLEAAQARLGWLIALLKLLSTCVAGVLIGATAAAMHDLINPLVVWRNSALQFFYQRSLAQAFGAQLAISCGLAVAGSLAVQMVAPLAAGGGVPMVMAWLNGNSIPGLFAPRVFVVKFFGTVAALGAGMCLGMEAPMVHLGSAVANAASSADQRLTALLLRQRWLLRLAGFRSVSEAEPEIAEELAIHAIGWHIAVDRREAVSAGAGAGIASAFGAPIGGVLFSLEEACSVWSRRIAWRCFLACAIATITHSTLNPHSASGLLSADLRPLRPNEWLQQLPAILAVGAGGGLLGAVFNKLRLLLRPWRAKAKHHGSRIQEVAVVAALTSATVAGLAATVGRCLPVPDEWAAEPMWVQHTCAAGQYNDLATAWLAPAVWSIRTFISLGTKSEPLAAQALASVYYSPRSLAAMCLAYLPLMGLSAALSIPGGLFMPSFLLGGSGGALAGLALRSLAPPGWRIQPGLYALCGATAVLGGVFRSSISTVVLITESCGTLAPLVGVIASVCASNAVAVLCGTEGVYESELEASLGLNYLSQAPPRALRPLVAEQLMSSPAQGLPCIVPVAAAEALLRRSRHNGFPVYDPAHVDTRAGSFRLDGFIMRSQVELLLQERVHCDRHGRYLQAPPQGLDVLAWEDRLATAMAAQLQRYSNSSAGNLLRLASRGVADPAAAEGGGGGGSGALRRTGSMGSSGSAALLADHPSPFDNQEVEPHLNLGPFLNRAPATVRLETPATRVHSMMLSLSLRHIVVVDENNYAVGIVTRRDLAHAAGSRLGRERTSWQPSAMELDALLERHLSAV</sequence>